<evidence type="ECO:0000313" key="7">
    <source>
        <dbReference type="Proteomes" id="UP001319882"/>
    </source>
</evidence>
<dbReference type="RefSeq" id="WP_227390289.1">
    <property type="nucleotide sequence ID" value="NZ_JBHSCJ010000002.1"/>
</dbReference>
<keyword evidence="3" id="KW-0408">Iron</keyword>
<organism evidence="6 7">
    <name type="scientific">Vreelandella malpeensis</name>
    <dbReference type="NCBI Taxonomy" id="1172368"/>
    <lineage>
        <taxon>Bacteria</taxon>
        <taxon>Pseudomonadati</taxon>
        <taxon>Pseudomonadota</taxon>
        <taxon>Gammaproteobacteria</taxon>
        <taxon>Oceanospirillales</taxon>
        <taxon>Halomonadaceae</taxon>
        <taxon>Vreelandella</taxon>
    </lineage>
</organism>
<dbReference type="SUPFAM" id="SSF56300">
    <property type="entry name" value="Metallo-dependent phosphatases"/>
    <property type="match status" value="1"/>
</dbReference>
<evidence type="ECO:0000256" key="3">
    <source>
        <dbReference type="ARBA" id="ARBA00023004"/>
    </source>
</evidence>
<dbReference type="InterPro" id="IPR050884">
    <property type="entry name" value="CNP_phosphodiesterase-III"/>
</dbReference>
<evidence type="ECO:0000256" key="4">
    <source>
        <dbReference type="ARBA" id="ARBA00025742"/>
    </source>
</evidence>
<dbReference type="Gene3D" id="3.60.21.10">
    <property type="match status" value="1"/>
</dbReference>
<protein>
    <submittedName>
        <fullName evidence="6">Metallophosphoesterase</fullName>
    </submittedName>
</protein>
<evidence type="ECO:0000256" key="1">
    <source>
        <dbReference type="ARBA" id="ARBA00022723"/>
    </source>
</evidence>
<evidence type="ECO:0000259" key="5">
    <source>
        <dbReference type="Pfam" id="PF00149"/>
    </source>
</evidence>
<dbReference type="PANTHER" id="PTHR42988">
    <property type="entry name" value="PHOSPHOHYDROLASE"/>
    <property type="match status" value="1"/>
</dbReference>
<dbReference type="Proteomes" id="UP001319882">
    <property type="component" value="Unassembled WGS sequence"/>
</dbReference>
<gene>
    <name evidence="6" type="ORF">GEV37_10905</name>
</gene>
<dbReference type="Pfam" id="PF00149">
    <property type="entry name" value="Metallophos"/>
    <property type="match status" value="1"/>
</dbReference>
<comment type="caution">
    <text evidence="6">The sequence shown here is derived from an EMBL/GenBank/DDBJ whole genome shotgun (WGS) entry which is preliminary data.</text>
</comment>
<reference evidence="6 7" key="1">
    <citation type="journal article" date="2021" name="Sci. Rep.">
        <title>Genome analysis of a halophilic bacterium Halomonas malpeensis YU-PRIM-29(T) reveals its exopolysaccharide and pigment producing capabilities.</title>
        <authorList>
            <person name="Athmika"/>
            <person name="Ghate S.D."/>
            <person name="Arun A.B."/>
            <person name="Rao S.S."/>
            <person name="Kumar S.T.A."/>
            <person name="Kandiyil M.K."/>
            <person name="Saptami K."/>
            <person name="Rekha P.D."/>
        </authorList>
    </citation>
    <scope>NUCLEOTIDE SEQUENCE [LARGE SCALE GENOMIC DNA]</scope>
    <source>
        <strain evidence="7">prim 29</strain>
    </source>
</reference>
<keyword evidence="2" id="KW-0378">Hydrolase</keyword>
<keyword evidence="7" id="KW-1185">Reference proteome</keyword>
<evidence type="ECO:0000313" key="6">
    <source>
        <dbReference type="EMBL" id="MCB8889621.1"/>
    </source>
</evidence>
<accession>A0ABS8DTL1</accession>
<comment type="similarity">
    <text evidence="4">Belongs to the cyclic nucleotide phosphodiesterase class-III family.</text>
</comment>
<sequence>MRLIQITDAHLHADKRARSRSGVPWRQFERVLAQVMRERPDVVLLSGDVSQDETLASYQHACRALEGLACPWFWIPGNHDQPELMVECHPLIDEVDLGSWRLLLLDTRVAQMPHGELGTERLAALSEALEQSDRPVVIGLHHPPVEVGAAWMDAIGLKDRDAFWQTLTRYPQVKIVLFGHAHQAFAHRRSLGEHSVEVYGCPAMADQFMPGAKAFAIDEASRPGYRIVELRGDEWQTWVERVNL</sequence>
<dbReference type="InterPro" id="IPR029052">
    <property type="entry name" value="Metallo-depent_PP-like"/>
</dbReference>
<dbReference type="PANTHER" id="PTHR42988:SF2">
    <property type="entry name" value="CYCLIC NUCLEOTIDE PHOSPHODIESTERASE CBUA0032-RELATED"/>
    <property type="match status" value="1"/>
</dbReference>
<evidence type="ECO:0000256" key="2">
    <source>
        <dbReference type="ARBA" id="ARBA00022801"/>
    </source>
</evidence>
<feature type="domain" description="Calcineurin-like phosphoesterase" evidence="5">
    <location>
        <begin position="1"/>
        <end position="183"/>
    </location>
</feature>
<dbReference type="EMBL" id="WHVL01000004">
    <property type="protein sequence ID" value="MCB8889621.1"/>
    <property type="molecule type" value="Genomic_DNA"/>
</dbReference>
<name>A0ABS8DTL1_9GAMM</name>
<dbReference type="InterPro" id="IPR004843">
    <property type="entry name" value="Calcineurin-like_PHP"/>
</dbReference>
<proteinExistence type="inferred from homology"/>
<keyword evidence="1" id="KW-0479">Metal-binding</keyword>